<feature type="site" description="Important for enzyme activity" evidence="8">
    <location>
        <position position="221"/>
    </location>
</feature>
<dbReference type="Proteomes" id="UP000518752">
    <property type="component" value="Unassembled WGS sequence"/>
</dbReference>
<feature type="active site" description="Nucleophile" evidence="8">
    <location>
        <position position="85"/>
    </location>
</feature>
<feature type="region of interest" description="Disordered" evidence="9">
    <location>
        <begin position="425"/>
        <end position="469"/>
    </location>
</feature>
<proteinExistence type="inferred from homology"/>
<feature type="site" description="Transition state stabilizer" evidence="8">
    <location>
        <position position="79"/>
    </location>
</feature>
<dbReference type="PROSITE" id="PS52048">
    <property type="entry name" value="UCH_DOMAIN"/>
    <property type="match status" value="1"/>
</dbReference>
<dbReference type="AlphaFoldDB" id="A0A8H5I296"/>
<dbReference type="EMBL" id="JAACJN010000001">
    <property type="protein sequence ID" value="KAF5393718.1"/>
    <property type="molecule type" value="Genomic_DNA"/>
</dbReference>
<evidence type="ECO:0000256" key="3">
    <source>
        <dbReference type="ARBA" id="ARBA00012759"/>
    </source>
</evidence>
<dbReference type="Pfam" id="PF01088">
    <property type="entry name" value="Peptidase_C12"/>
    <property type="match status" value="1"/>
</dbReference>
<keyword evidence="7 8" id="KW-0788">Thiol protease</keyword>
<dbReference type="SUPFAM" id="SSF54001">
    <property type="entry name" value="Cysteine proteinases"/>
    <property type="match status" value="1"/>
</dbReference>
<evidence type="ECO:0000259" key="10">
    <source>
        <dbReference type="PROSITE" id="PS52048"/>
    </source>
</evidence>
<dbReference type="InterPro" id="IPR041507">
    <property type="entry name" value="UCH_C"/>
</dbReference>
<comment type="similarity">
    <text evidence="2 8">Belongs to the peptidase C12 family.</text>
</comment>
<evidence type="ECO:0000256" key="1">
    <source>
        <dbReference type="ARBA" id="ARBA00000707"/>
    </source>
</evidence>
<reference evidence="11 12" key="1">
    <citation type="journal article" date="2020" name="ISME J.">
        <title>Uncovering the hidden diversity of litter-decomposition mechanisms in mushroom-forming fungi.</title>
        <authorList>
            <person name="Floudas D."/>
            <person name="Bentzer J."/>
            <person name="Ahren D."/>
            <person name="Johansson T."/>
            <person name="Persson P."/>
            <person name="Tunlid A."/>
        </authorList>
    </citation>
    <scope>NUCLEOTIDE SEQUENCE [LARGE SCALE GENOMIC DNA]</scope>
    <source>
        <strain evidence="11 12">CBS 406.79</strain>
    </source>
</reference>
<evidence type="ECO:0000313" key="12">
    <source>
        <dbReference type="Proteomes" id="UP000518752"/>
    </source>
</evidence>
<evidence type="ECO:0000256" key="8">
    <source>
        <dbReference type="PROSITE-ProRule" id="PRU01393"/>
    </source>
</evidence>
<gene>
    <name evidence="11" type="ORF">D9757_000075</name>
</gene>
<evidence type="ECO:0000256" key="4">
    <source>
        <dbReference type="ARBA" id="ARBA00022670"/>
    </source>
</evidence>
<evidence type="ECO:0000256" key="6">
    <source>
        <dbReference type="ARBA" id="ARBA00022801"/>
    </source>
</evidence>
<feature type="domain" description="UCH catalytic" evidence="10">
    <location>
        <begin position="7"/>
        <end position="277"/>
    </location>
</feature>
<keyword evidence="5 8" id="KW-0833">Ubl conjugation pathway</keyword>
<evidence type="ECO:0000256" key="5">
    <source>
        <dbReference type="ARBA" id="ARBA00022786"/>
    </source>
</evidence>
<keyword evidence="6 8" id="KW-0378">Hydrolase</keyword>
<evidence type="ECO:0000256" key="2">
    <source>
        <dbReference type="ARBA" id="ARBA00009326"/>
    </source>
</evidence>
<sequence length="469" mass="52900">MDLVGGPFAVIESDPGVFTCLIRKLGVAKLSLVELYDIEPWAIDHLKPHGLIFCFNWRDDLHQQTSEFESPEKVWFANQLSADACGTFALLNVLLNCPAVKLGRRLEEFRDETKEMSGVMKGLAVANSTFIRDAHNSFARPADLRGSLNTIASATLDAKKAKAKAAKQASQKPRKTKATKAKPKRETDGAADVNDSAPGNLEETYHFTSFVPFAGKVWELDGLRIFPLEVGELPSEHTADGWLDVVRPALRLKMEKYGGGASEDAANIRFSLLAIVDGAYETAHDEWYWWVKERQTIENQLEKNPYMDWKSQVDPELLVLADQAFTTDSPGYRLLSTGAQRMERDVEIMRSPPNALPRLWEDAVRSALRTKVGVEDEIRRATDDWTDHIKRTHDYEPFIREYISTLHAEGLLDSFLEIEKMEKRTAKKAKNNKGQAKPTVYREIEEEDEVSDAGEDGSDDGWRPSSRRK</sequence>
<dbReference type="GO" id="GO:0004843">
    <property type="term" value="F:cysteine-type deubiquitinase activity"/>
    <property type="evidence" value="ECO:0007669"/>
    <property type="project" value="UniProtKB-UniRule"/>
</dbReference>
<evidence type="ECO:0000256" key="7">
    <source>
        <dbReference type="ARBA" id="ARBA00022807"/>
    </source>
</evidence>
<accession>A0A8H5I296</accession>
<dbReference type="GO" id="GO:0005737">
    <property type="term" value="C:cytoplasm"/>
    <property type="evidence" value="ECO:0007669"/>
    <property type="project" value="TreeGrafter"/>
</dbReference>
<dbReference type="InterPro" id="IPR036959">
    <property type="entry name" value="Peptidase_C12_UCH_sf"/>
</dbReference>
<dbReference type="PANTHER" id="PTHR10589:SF16">
    <property type="entry name" value="UBIQUITIN CARBOXYL-TERMINAL HYDROLASE ISOZYME L5"/>
    <property type="match status" value="1"/>
</dbReference>
<name>A0A8H5I296_9AGAR</name>
<comment type="catalytic activity">
    <reaction evidence="1 8">
        <text>Thiol-dependent hydrolysis of ester, thioester, amide, peptide and isopeptide bonds formed by the C-terminal Gly of ubiquitin (a 76-residue protein attached to proteins as an intracellular targeting signal).</text>
        <dbReference type="EC" id="3.4.19.12"/>
    </reaction>
</comment>
<keyword evidence="4 8" id="KW-0645">Protease</keyword>
<dbReference type="OrthoDB" id="1924260at2759"/>
<dbReference type="Pfam" id="PF18031">
    <property type="entry name" value="UCH_C"/>
    <property type="match status" value="1"/>
</dbReference>
<feature type="region of interest" description="Disordered" evidence="9">
    <location>
        <begin position="162"/>
        <end position="198"/>
    </location>
</feature>
<organism evidence="11 12">
    <name type="scientific">Collybiopsis confluens</name>
    <dbReference type="NCBI Taxonomy" id="2823264"/>
    <lineage>
        <taxon>Eukaryota</taxon>
        <taxon>Fungi</taxon>
        <taxon>Dikarya</taxon>
        <taxon>Basidiomycota</taxon>
        <taxon>Agaricomycotina</taxon>
        <taxon>Agaricomycetes</taxon>
        <taxon>Agaricomycetidae</taxon>
        <taxon>Agaricales</taxon>
        <taxon>Marasmiineae</taxon>
        <taxon>Omphalotaceae</taxon>
        <taxon>Collybiopsis</taxon>
    </lineage>
</organism>
<feature type="compositionally biased region" description="Acidic residues" evidence="9">
    <location>
        <begin position="444"/>
        <end position="459"/>
    </location>
</feature>
<dbReference type="GO" id="GO:0006511">
    <property type="term" value="P:ubiquitin-dependent protein catabolic process"/>
    <property type="evidence" value="ECO:0007669"/>
    <property type="project" value="UniProtKB-UniRule"/>
</dbReference>
<dbReference type="EC" id="3.4.19.12" evidence="3 8"/>
<comment type="caution">
    <text evidence="11">The sequence shown here is derived from an EMBL/GenBank/DDBJ whole genome shotgun (WGS) entry which is preliminary data.</text>
</comment>
<dbReference type="PANTHER" id="PTHR10589">
    <property type="entry name" value="UBIQUITIN CARBOXYL-TERMINAL HYDROLASE"/>
    <property type="match status" value="1"/>
</dbReference>
<evidence type="ECO:0000313" key="11">
    <source>
        <dbReference type="EMBL" id="KAF5393718.1"/>
    </source>
</evidence>
<dbReference type="InterPro" id="IPR038765">
    <property type="entry name" value="Papain-like_cys_pep_sf"/>
</dbReference>
<feature type="compositionally biased region" description="Basic residues" evidence="9">
    <location>
        <begin position="172"/>
        <end position="183"/>
    </location>
</feature>
<feature type="active site" description="Proton donor" evidence="8">
    <location>
        <position position="206"/>
    </location>
</feature>
<protein>
    <recommendedName>
        <fullName evidence="3 8">ubiquitinyl hydrolase 1</fullName>
        <ecNumber evidence="3 8">3.4.19.12</ecNumber>
    </recommendedName>
</protein>
<dbReference type="GO" id="GO:0016579">
    <property type="term" value="P:protein deubiquitination"/>
    <property type="evidence" value="ECO:0007669"/>
    <property type="project" value="TreeGrafter"/>
</dbReference>
<keyword evidence="12" id="KW-1185">Reference proteome</keyword>
<dbReference type="Gene3D" id="3.40.532.10">
    <property type="entry name" value="Peptidase C12, ubiquitin carboxyl-terminal hydrolase"/>
    <property type="match status" value="1"/>
</dbReference>
<evidence type="ECO:0000256" key="9">
    <source>
        <dbReference type="SAM" id="MobiDB-lite"/>
    </source>
</evidence>
<dbReference type="InterPro" id="IPR001578">
    <property type="entry name" value="Peptidase_C12_UCH"/>
</dbReference>